<evidence type="ECO:0000313" key="3">
    <source>
        <dbReference type="EMBL" id="SHJ43086.1"/>
    </source>
</evidence>
<dbReference type="Gene3D" id="3.55.50.30">
    <property type="match status" value="1"/>
</dbReference>
<accession>A0A1M6J8P3</accession>
<dbReference type="PANTHER" id="PTHR30273">
    <property type="entry name" value="PERIPLASMIC SIGNAL SENSOR AND SIGMA FACTOR ACTIVATOR FECR-RELATED"/>
    <property type="match status" value="1"/>
</dbReference>
<dbReference type="Pfam" id="PF16344">
    <property type="entry name" value="FecR_C"/>
    <property type="match status" value="1"/>
</dbReference>
<dbReference type="EMBL" id="FQZE01000019">
    <property type="protein sequence ID" value="SHJ43086.1"/>
    <property type="molecule type" value="Genomic_DNA"/>
</dbReference>
<gene>
    <name evidence="3" type="ORF">SAMN05444280_11940</name>
</gene>
<dbReference type="Pfam" id="PF04773">
    <property type="entry name" value="FecR"/>
    <property type="match status" value="1"/>
</dbReference>
<feature type="domain" description="FecR protein" evidence="1">
    <location>
        <begin position="144"/>
        <end position="235"/>
    </location>
</feature>
<sequence length="367" mass="42005">MPPGFSGGILNLKMTEDLYIKFLNNECTTEELKLIIQWIKSEALGEESKKWGFENWKSFDEGNIPGNDKKFIELFDKIQNKIDKESDKERKFQNRKSGWFTWMTRAAAILFVPLLSFFLYTVSQKDFLSTEYTQLSVDSMEVISPVGSRTVLQLSDGTEVHLNYGSKLKYPQTFTGDTREVTLVGEGYFDVAHNPDKPFIVKTKKLNIKVLGTEFNVLGYTDVDVVQTTLVKGKVVLEKKLPEGQNKTLGTLVPGQHVSYNTQTGNIKSTKGNVEKYIAWKEGKMVFDETPITEVAQQLKRKYNVDIQVKDDIKDYTYTVTFLDEPLMQILDLMTIATPVNYKVLPRKKLPDGTFSKQKIIIKRKDE</sequence>
<evidence type="ECO:0000259" key="2">
    <source>
        <dbReference type="Pfam" id="PF16344"/>
    </source>
</evidence>
<dbReference type="Gene3D" id="2.60.120.1440">
    <property type="match status" value="1"/>
</dbReference>
<dbReference type="PIRSF" id="PIRSF018266">
    <property type="entry name" value="FecR"/>
    <property type="match status" value="1"/>
</dbReference>
<dbReference type="Proteomes" id="UP000184050">
    <property type="component" value="Unassembled WGS sequence"/>
</dbReference>
<evidence type="ECO:0000313" key="4">
    <source>
        <dbReference type="Proteomes" id="UP000184050"/>
    </source>
</evidence>
<proteinExistence type="predicted"/>
<dbReference type="AlphaFoldDB" id="A0A1M6J8P3"/>
<feature type="domain" description="Protein FecR C-terminal" evidence="2">
    <location>
        <begin position="284"/>
        <end position="344"/>
    </location>
</feature>
<protein>
    <submittedName>
        <fullName evidence="3">FecR family protein</fullName>
    </submittedName>
</protein>
<dbReference type="PANTHER" id="PTHR30273:SF2">
    <property type="entry name" value="PROTEIN FECR"/>
    <property type="match status" value="1"/>
</dbReference>
<dbReference type="InterPro" id="IPR006860">
    <property type="entry name" value="FecR"/>
</dbReference>
<dbReference type="STRING" id="1168035.SAMN05444280_11940"/>
<dbReference type="FunFam" id="2.60.120.1440:FF:000001">
    <property type="entry name" value="Putative anti-sigma factor"/>
    <property type="match status" value="1"/>
</dbReference>
<name>A0A1M6J8P3_9BACT</name>
<organism evidence="3 4">
    <name type="scientific">Tangfeifania diversioriginum</name>
    <dbReference type="NCBI Taxonomy" id="1168035"/>
    <lineage>
        <taxon>Bacteria</taxon>
        <taxon>Pseudomonadati</taxon>
        <taxon>Bacteroidota</taxon>
        <taxon>Bacteroidia</taxon>
        <taxon>Marinilabiliales</taxon>
        <taxon>Prolixibacteraceae</taxon>
        <taxon>Tangfeifania</taxon>
    </lineage>
</organism>
<dbReference type="GO" id="GO:0016989">
    <property type="term" value="F:sigma factor antagonist activity"/>
    <property type="evidence" value="ECO:0007669"/>
    <property type="project" value="TreeGrafter"/>
</dbReference>
<dbReference type="OrthoDB" id="649666at2"/>
<evidence type="ECO:0000259" key="1">
    <source>
        <dbReference type="Pfam" id="PF04773"/>
    </source>
</evidence>
<dbReference type="InterPro" id="IPR012373">
    <property type="entry name" value="Ferrdict_sens_TM"/>
</dbReference>
<dbReference type="InterPro" id="IPR032508">
    <property type="entry name" value="FecR_C"/>
</dbReference>
<reference evidence="3 4" key="1">
    <citation type="submission" date="2016-11" db="EMBL/GenBank/DDBJ databases">
        <authorList>
            <person name="Jaros S."/>
            <person name="Januszkiewicz K."/>
            <person name="Wedrychowicz H."/>
        </authorList>
    </citation>
    <scope>NUCLEOTIDE SEQUENCE [LARGE SCALE GENOMIC DNA]</scope>
    <source>
        <strain evidence="3 4">DSM 27063</strain>
    </source>
</reference>
<keyword evidence="4" id="KW-1185">Reference proteome</keyword>